<dbReference type="GO" id="GO:0005975">
    <property type="term" value="P:carbohydrate metabolic process"/>
    <property type="evidence" value="ECO:0007669"/>
    <property type="project" value="InterPro"/>
</dbReference>
<dbReference type="Pfam" id="PF03190">
    <property type="entry name" value="Thioredox_DsbH"/>
    <property type="match status" value="1"/>
</dbReference>
<dbReference type="PANTHER" id="PTHR42899:SF1">
    <property type="entry name" value="SPERMATOGENESIS-ASSOCIATED PROTEIN 20"/>
    <property type="match status" value="1"/>
</dbReference>
<gene>
    <name evidence="3" type="ORF">DB30_06219</name>
</gene>
<reference evidence="3 4" key="1">
    <citation type="submission" date="2014-12" db="EMBL/GenBank/DDBJ databases">
        <title>Genome assembly of Enhygromyxa salina DSM 15201.</title>
        <authorList>
            <person name="Sharma G."/>
            <person name="Subramanian S."/>
        </authorList>
    </citation>
    <scope>NUCLEOTIDE SEQUENCE [LARGE SCALE GENOMIC DNA]</scope>
    <source>
        <strain evidence="3 4">DSM 15201</strain>
    </source>
</reference>
<feature type="domain" description="Thioredoxin" evidence="2">
    <location>
        <begin position="15"/>
        <end position="151"/>
    </location>
</feature>
<comment type="caution">
    <text evidence="3">The sequence shown here is derived from an EMBL/GenBank/DDBJ whole genome shotgun (WGS) entry which is preliminary data.</text>
</comment>
<name>A0A0C2D495_9BACT</name>
<sequence length="620" mass="67999">MTTLSKLRSLSLVGLLLGCATPSGARDNSNSATQHGPTEWASWSPASFERAAREDKLILINVVATWCHWCHVMDEVTYADPEVAALLAKHFVVIRVDSDARPDISERYRAWGWPATALLSPRAEPVMNLRGYRAPQVFATLLRELIAEHARGELHQREDPRETRVSAPTDSDLERIRGKATAQLDRYFDVNGLGWGDKQKYPWSEPIEYAFLRARLRHDDPEHTQWRDRALATLDAEAALIDPVWGGMYQYSLRGVWDRPHYEKIAMIQAGALENYAHAAMITGDARWLEPARAITKYLLGTMRDPSGGFYTSQDADLRRADHSSVEGEVYFALDDAGRRALGIPRVDRAVYADLNGLTIHALAELYRASGDRALLDAALAAATRILATHGRASGPNMLALSHGPGNAEALRYLADQAAMGWALLSLHRVTADPRWLDAATQLANSMLASLAAEDGGFYAHTKDPDAVGVFAERRKPLPENALAAQFLLELHGLTDGDGSTDTPYLEPARAALLAVGGDAQIESRGKLVARYLSAIELLGASKIDISIVAKPGDPVGDALWQAALRVWEPRASFERSEPGQRYPDTGAAAIYLCSERSCSRPITDPAQVAAEAEAFLLRE</sequence>
<dbReference type="Gene3D" id="1.50.10.20">
    <property type="match status" value="2"/>
</dbReference>
<dbReference type="InterPro" id="IPR013766">
    <property type="entry name" value="Thioredoxin_domain"/>
</dbReference>
<dbReference type="InterPro" id="IPR024705">
    <property type="entry name" value="Ssp411"/>
</dbReference>
<feature type="chain" id="PRO_5002147083" evidence="1">
    <location>
        <begin position="26"/>
        <end position="620"/>
    </location>
</feature>
<keyword evidence="1" id="KW-0732">Signal</keyword>
<evidence type="ECO:0000313" key="3">
    <source>
        <dbReference type="EMBL" id="KIG14917.1"/>
    </source>
</evidence>
<keyword evidence="3" id="KW-0418">Kinase</keyword>
<dbReference type="InterPro" id="IPR008928">
    <property type="entry name" value="6-hairpin_glycosidase_sf"/>
</dbReference>
<dbReference type="GO" id="GO:0016301">
    <property type="term" value="F:kinase activity"/>
    <property type="evidence" value="ECO:0007669"/>
    <property type="project" value="UniProtKB-KW"/>
</dbReference>
<dbReference type="Proteomes" id="UP000031599">
    <property type="component" value="Unassembled WGS sequence"/>
</dbReference>
<accession>A0A0C2D495</accession>
<dbReference type="EMBL" id="JMCC02000063">
    <property type="protein sequence ID" value="KIG14917.1"/>
    <property type="molecule type" value="Genomic_DNA"/>
</dbReference>
<dbReference type="SUPFAM" id="SSF48208">
    <property type="entry name" value="Six-hairpin glycosidases"/>
    <property type="match status" value="1"/>
</dbReference>
<dbReference type="PANTHER" id="PTHR42899">
    <property type="entry name" value="SPERMATOGENESIS-ASSOCIATED PROTEIN 20"/>
    <property type="match status" value="1"/>
</dbReference>
<feature type="signal peptide" evidence="1">
    <location>
        <begin position="1"/>
        <end position="25"/>
    </location>
</feature>
<evidence type="ECO:0000313" key="4">
    <source>
        <dbReference type="Proteomes" id="UP000031599"/>
    </source>
</evidence>
<dbReference type="SUPFAM" id="SSF52833">
    <property type="entry name" value="Thioredoxin-like"/>
    <property type="match status" value="1"/>
</dbReference>
<dbReference type="AlphaFoldDB" id="A0A0C2D495"/>
<organism evidence="3 4">
    <name type="scientific">Enhygromyxa salina</name>
    <dbReference type="NCBI Taxonomy" id="215803"/>
    <lineage>
        <taxon>Bacteria</taxon>
        <taxon>Pseudomonadati</taxon>
        <taxon>Myxococcota</taxon>
        <taxon>Polyangia</taxon>
        <taxon>Nannocystales</taxon>
        <taxon>Nannocystaceae</taxon>
        <taxon>Enhygromyxa</taxon>
    </lineage>
</organism>
<dbReference type="Gene3D" id="3.40.30.10">
    <property type="entry name" value="Glutaredoxin"/>
    <property type="match status" value="1"/>
</dbReference>
<dbReference type="InterPro" id="IPR036249">
    <property type="entry name" value="Thioredoxin-like_sf"/>
</dbReference>
<dbReference type="InterPro" id="IPR004879">
    <property type="entry name" value="Ssp411-like_TRX"/>
</dbReference>
<dbReference type="RefSeq" id="WP_052552712.1">
    <property type="nucleotide sequence ID" value="NZ_JMCC02000063.1"/>
</dbReference>
<dbReference type="PROSITE" id="PS51352">
    <property type="entry name" value="THIOREDOXIN_2"/>
    <property type="match status" value="1"/>
</dbReference>
<dbReference type="PIRSF" id="PIRSF006402">
    <property type="entry name" value="UCP006402_thioredoxin"/>
    <property type="match status" value="1"/>
</dbReference>
<protein>
    <submittedName>
        <fullName evidence="3">Thymidylate kinase</fullName>
    </submittedName>
</protein>
<evidence type="ECO:0000259" key="2">
    <source>
        <dbReference type="PROSITE" id="PS51352"/>
    </source>
</evidence>
<keyword evidence="3" id="KW-0808">Transferase</keyword>
<dbReference type="PROSITE" id="PS51257">
    <property type="entry name" value="PROKAR_LIPOPROTEIN"/>
    <property type="match status" value="1"/>
</dbReference>
<proteinExistence type="predicted"/>
<evidence type="ECO:0000256" key="1">
    <source>
        <dbReference type="SAM" id="SignalP"/>
    </source>
</evidence>